<evidence type="ECO:0000256" key="2">
    <source>
        <dbReference type="ARBA" id="ARBA00023163"/>
    </source>
</evidence>
<sequence>MAIPEGVCWRGKAWVSPGLGIFLGHAGSHDRHSHMAHQVTIGLSGQVTVRGPSQALTAPAICIKAGTLHQIEGTEVLSIYLDALSEEARAMSCISAAQLVSISVGNTFAIEQLLETPEVSAHLVREEVRRLLGLKTPQAADPRMRAVLQALEERHDDRIRLAELVHLSPTRFSHWFVEQTGLPLRSYRKWSRLVVALRFVSIGHNLTEAAYAAGFADAAHFSRSFRALFGLDPSSALGHVKLTS</sequence>
<keyword evidence="4" id="KW-0238">DNA-binding</keyword>
<protein>
    <submittedName>
        <fullName evidence="4">AraC-type DNA-binding protein</fullName>
    </submittedName>
</protein>
<evidence type="ECO:0000256" key="1">
    <source>
        <dbReference type="ARBA" id="ARBA00023015"/>
    </source>
</evidence>
<dbReference type="Proteomes" id="UP000198784">
    <property type="component" value="Unassembled WGS sequence"/>
</dbReference>
<evidence type="ECO:0000259" key="3">
    <source>
        <dbReference type="PROSITE" id="PS01124"/>
    </source>
</evidence>
<dbReference type="RefSeq" id="WP_090504027.1">
    <property type="nucleotide sequence ID" value="NZ_FOWX01000029.1"/>
</dbReference>
<dbReference type="PANTHER" id="PTHR11019">
    <property type="entry name" value="HTH-TYPE TRANSCRIPTIONAL REGULATOR NIMR"/>
    <property type="match status" value="1"/>
</dbReference>
<proteinExistence type="predicted"/>
<dbReference type="AlphaFoldDB" id="A0A1I5V8Q2"/>
<keyword evidence="2" id="KW-0804">Transcription</keyword>
<dbReference type="SMART" id="SM00342">
    <property type="entry name" value="HTH_ARAC"/>
    <property type="match status" value="1"/>
</dbReference>
<dbReference type="Gene3D" id="1.10.10.60">
    <property type="entry name" value="Homeodomain-like"/>
    <property type="match status" value="2"/>
</dbReference>
<evidence type="ECO:0000313" key="4">
    <source>
        <dbReference type="EMBL" id="SFQ03781.1"/>
    </source>
</evidence>
<feature type="domain" description="HTH araC/xylS-type" evidence="3">
    <location>
        <begin position="142"/>
        <end position="239"/>
    </location>
</feature>
<dbReference type="EMBL" id="FOWX01000029">
    <property type="protein sequence ID" value="SFQ03781.1"/>
    <property type="molecule type" value="Genomic_DNA"/>
</dbReference>
<dbReference type="GO" id="GO:0003700">
    <property type="term" value="F:DNA-binding transcription factor activity"/>
    <property type="evidence" value="ECO:0007669"/>
    <property type="project" value="InterPro"/>
</dbReference>
<dbReference type="PANTHER" id="PTHR11019:SF199">
    <property type="entry name" value="HTH-TYPE TRANSCRIPTIONAL REGULATOR NIMR"/>
    <property type="match status" value="1"/>
</dbReference>
<name>A0A1I5V8Q2_9PSED</name>
<dbReference type="SUPFAM" id="SSF46689">
    <property type="entry name" value="Homeodomain-like"/>
    <property type="match status" value="1"/>
</dbReference>
<dbReference type="Pfam" id="PF12833">
    <property type="entry name" value="HTH_18"/>
    <property type="match status" value="1"/>
</dbReference>
<keyword evidence="1" id="KW-0805">Transcription regulation</keyword>
<reference evidence="5" key="1">
    <citation type="submission" date="2016-10" db="EMBL/GenBank/DDBJ databases">
        <authorList>
            <person name="Varghese N."/>
            <person name="Submissions S."/>
        </authorList>
    </citation>
    <scope>NUCLEOTIDE SEQUENCE [LARGE SCALE GENOMIC DNA]</scope>
    <source>
        <strain evidence="5">DSM 17834</strain>
    </source>
</reference>
<evidence type="ECO:0000313" key="5">
    <source>
        <dbReference type="Proteomes" id="UP000198784"/>
    </source>
</evidence>
<dbReference type="PROSITE" id="PS01124">
    <property type="entry name" value="HTH_ARAC_FAMILY_2"/>
    <property type="match status" value="1"/>
</dbReference>
<dbReference type="STRING" id="289003.SAMN05216190_12955"/>
<dbReference type="InterPro" id="IPR009057">
    <property type="entry name" value="Homeodomain-like_sf"/>
</dbReference>
<accession>A0A1I5V8Q2</accession>
<dbReference type="InterPro" id="IPR018060">
    <property type="entry name" value="HTH_AraC"/>
</dbReference>
<dbReference type="GO" id="GO:0043565">
    <property type="term" value="F:sequence-specific DNA binding"/>
    <property type="evidence" value="ECO:0007669"/>
    <property type="project" value="InterPro"/>
</dbReference>
<gene>
    <name evidence="4" type="ORF">SAMN05216190_12955</name>
</gene>
<organism evidence="4 5">
    <name type="scientific">Pseudomonas borbori</name>
    <dbReference type="NCBI Taxonomy" id="289003"/>
    <lineage>
        <taxon>Bacteria</taxon>
        <taxon>Pseudomonadati</taxon>
        <taxon>Pseudomonadota</taxon>
        <taxon>Gammaproteobacteria</taxon>
        <taxon>Pseudomonadales</taxon>
        <taxon>Pseudomonadaceae</taxon>
        <taxon>Pseudomonas</taxon>
    </lineage>
</organism>
<dbReference type="OrthoDB" id="5295226at2"/>
<keyword evidence="5" id="KW-1185">Reference proteome</keyword>